<evidence type="ECO:0000313" key="7">
    <source>
        <dbReference type="EMBL" id="XDS47784.1"/>
    </source>
</evidence>
<evidence type="ECO:0000256" key="3">
    <source>
        <dbReference type="ARBA" id="ARBA00022741"/>
    </source>
</evidence>
<dbReference type="Pfam" id="PF00005">
    <property type="entry name" value="ABC_tran"/>
    <property type="match status" value="2"/>
</dbReference>
<dbReference type="EMBL" id="CP129683">
    <property type="protein sequence ID" value="XDS50862.1"/>
    <property type="molecule type" value="Genomic_DNA"/>
</dbReference>
<dbReference type="InterPro" id="IPR003593">
    <property type="entry name" value="AAA+_ATPase"/>
</dbReference>
<accession>A0AB39UFU2</accession>
<gene>
    <name evidence="8" type="ORF">QN062_01250</name>
    <name evidence="7" type="ORF">QN216_05255</name>
    <name evidence="6" type="ORF">QN217_05190</name>
</gene>
<dbReference type="CDD" id="cd03215">
    <property type="entry name" value="ABC_Carb_Monos_II"/>
    <property type="match status" value="1"/>
</dbReference>
<evidence type="ECO:0000256" key="1">
    <source>
        <dbReference type="ARBA" id="ARBA00022448"/>
    </source>
</evidence>
<dbReference type="KEGG" id="bfk:QN062_01250"/>
<protein>
    <submittedName>
        <fullName evidence="7">Sugar ABC transporter ATP-binding protein</fullName>
    </submittedName>
</protein>
<dbReference type="AlphaFoldDB" id="A0AB39UFU2"/>
<feature type="domain" description="ABC transporter" evidence="5">
    <location>
        <begin position="257"/>
        <end position="498"/>
    </location>
</feature>
<evidence type="ECO:0000313" key="6">
    <source>
        <dbReference type="EMBL" id="XDS47505.1"/>
    </source>
</evidence>
<dbReference type="CDD" id="cd03216">
    <property type="entry name" value="ABC_Carb_Monos_I"/>
    <property type="match status" value="1"/>
</dbReference>
<dbReference type="GO" id="GO:0005524">
    <property type="term" value="F:ATP binding"/>
    <property type="evidence" value="ECO:0007669"/>
    <property type="project" value="UniProtKB-KW"/>
</dbReference>
<dbReference type="PANTHER" id="PTHR43790:SF9">
    <property type="entry name" value="GALACTOFURANOSE TRANSPORTER ATP-BINDING PROTEIN YTFR"/>
    <property type="match status" value="1"/>
</dbReference>
<evidence type="ECO:0000313" key="8">
    <source>
        <dbReference type="EMBL" id="XDS50862.1"/>
    </source>
</evidence>
<evidence type="ECO:0000256" key="2">
    <source>
        <dbReference type="ARBA" id="ARBA00022737"/>
    </source>
</evidence>
<dbReference type="SUPFAM" id="SSF52540">
    <property type="entry name" value="P-loop containing nucleoside triphosphate hydrolases"/>
    <property type="match status" value="2"/>
</dbReference>
<sequence length="509" mass="55009">MTAVFQIEHLSKAFHGHMALDDVSLSLEKGQTCALVGQNGAGKSTLINIVSGLYAPDGGEIRVDGRTLGALSPKDAAHLGIRVVHQELSVAPNLSVAETLAVGESNFHGRLHGRAFHDRVREEFRTKLGVSIEPSRLLRELSTAEVKLVQIAKALFNGRVRVLVLDEPTAPLSSDETRLLFHAIDTLKQGGTAIIYVSHYLDEVLGHSDRIVVLRNGRCVSSLENTAKVRSDQLAELMVGRTLTQLYPDRSFTQRSASPRLMVENLSDRRQPKHVSFTVHRGEILGISGIVGAGKEHLIDLIVGLSRPDTGKVEVDGHPIRRGSVRAAIAAGIAFIPRDRRSSGLIQDASLELNLSLPRIAQLSTWNVVRKSRVSRFVQDVIQQLHIVPNDPDHPMRLLSGGNQQKAVIGRWIGSGASVLVLEDPTFGVDVGAKADIYKLIVELARNGVAILISSSDFAELAGLCDRVLVLRRSSIAAELSHDQITEQSLLAMASGSSQSPTTGQGGEV</sequence>
<dbReference type="EMBL" id="CP129682">
    <property type="protein sequence ID" value="XDS47784.1"/>
    <property type="molecule type" value="Genomic_DNA"/>
</dbReference>
<dbReference type="PROSITE" id="PS50893">
    <property type="entry name" value="ABC_TRANSPORTER_2"/>
    <property type="match status" value="2"/>
</dbReference>
<dbReference type="InterPro" id="IPR027417">
    <property type="entry name" value="P-loop_NTPase"/>
</dbReference>
<keyword evidence="3" id="KW-0547">Nucleotide-binding</keyword>
<dbReference type="Gene3D" id="3.40.50.300">
    <property type="entry name" value="P-loop containing nucleotide triphosphate hydrolases"/>
    <property type="match status" value="2"/>
</dbReference>
<reference evidence="7" key="1">
    <citation type="submission" date="2023-07" db="EMBL/GenBank/DDBJ databases">
        <title>Bifidobacterium aquikefiriaerophilum sp. nov. and Bifidobacterium eccum sp. nov., isolated from water kefir.</title>
        <authorList>
            <person name="Breselge S."/>
            <person name="Bellassi P."/>
            <person name="Barcenilla C."/>
            <person name="Alvarez-Ordonez A."/>
            <person name="Morelli L."/>
            <person name="Cotter P.D."/>
        </authorList>
    </citation>
    <scope>NUCLEOTIDE SEQUENCE</scope>
    <source>
        <strain evidence="8">WK012_4_13</strain>
        <strain evidence="7">WK013_4_14</strain>
        <strain evidence="6">WK048_4_13</strain>
    </source>
</reference>
<dbReference type="PROSITE" id="PS00211">
    <property type="entry name" value="ABC_TRANSPORTER_1"/>
    <property type="match status" value="1"/>
</dbReference>
<name>A0AB39UFU2_9BIFI</name>
<evidence type="ECO:0000259" key="5">
    <source>
        <dbReference type="PROSITE" id="PS50893"/>
    </source>
</evidence>
<keyword evidence="4 7" id="KW-0067">ATP-binding</keyword>
<dbReference type="RefSeq" id="WP_369341824.1">
    <property type="nucleotide sequence ID" value="NZ_CP129675.1"/>
</dbReference>
<dbReference type="PANTHER" id="PTHR43790">
    <property type="entry name" value="CARBOHYDRATE TRANSPORT ATP-BINDING PROTEIN MG119-RELATED"/>
    <property type="match status" value="1"/>
</dbReference>
<proteinExistence type="predicted"/>
<keyword evidence="2" id="KW-0677">Repeat</keyword>
<organism evidence="7">
    <name type="scientific">Bifidobacterium fermentum</name>
    <dbReference type="NCBI Taxonomy" id="3059035"/>
    <lineage>
        <taxon>Bacteria</taxon>
        <taxon>Bacillati</taxon>
        <taxon>Actinomycetota</taxon>
        <taxon>Actinomycetes</taxon>
        <taxon>Bifidobacteriales</taxon>
        <taxon>Bifidobacteriaceae</taxon>
        <taxon>Bifidobacterium</taxon>
    </lineage>
</organism>
<dbReference type="InterPro" id="IPR050107">
    <property type="entry name" value="ABC_carbohydrate_import_ATPase"/>
</dbReference>
<evidence type="ECO:0000256" key="4">
    <source>
        <dbReference type="ARBA" id="ARBA00022840"/>
    </source>
</evidence>
<keyword evidence="1" id="KW-0813">Transport</keyword>
<dbReference type="InterPro" id="IPR003439">
    <property type="entry name" value="ABC_transporter-like_ATP-bd"/>
</dbReference>
<dbReference type="GO" id="GO:0016887">
    <property type="term" value="F:ATP hydrolysis activity"/>
    <property type="evidence" value="ECO:0007669"/>
    <property type="project" value="InterPro"/>
</dbReference>
<dbReference type="InterPro" id="IPR017871">
    <property type="entry name" value="ABC_transporter-like_CS"/>
</dbReference>
<dbReference type="EMBL" id="CP129675">
    <property type="protein sequence ID" value="XDS47505.1"/>
    <property type="molecule type" value="Genomic_DNA"/>
</dbReference>
<feature type="domain" description="ABC transporter" evidence="5">
    <location>
        <begin position="5"/>
        <end position="241"/>
    </location>
</feature>
<dbReference type="SMART" id="SM00382">
    <property type="entry name" value="AAA"/>
    <property type="match status" value="2"/>
</dbReference>